<protein>
    <submittedName>
        <fullName evidence="4">NADH-FMN oxidoreductase RutF, flavin reductase (DIM6/NTAB) family</fullName>
    </submittedName>
</protein>
<keyword evidence="5" id="KW-1185">Reference proteome</keyword>
<dbReference type="AlphaFoldDB" id="A0A1H4KY04"/>
<proteinExistence type="inferred from homology"/>
<dbReference type="Pfam" id="PF01613">
    <property type="entry name" value="Flavin_Reduct"/>
    <property type="match status" value="1"/>
</dbReference>
<dbReference type="GO" id="GO:0042602">
    <property type="term" value="F:riboflavin reductase (NADPH) activity"/>
    <property type="evidence" value="ECO:0007669"/>
    <property type="project" value="TreeGrafter"/>
</dbReference>
<comment type="similarity">
    <text evidence="1">Belongs to the non-flavoprotein flavin reductase family.</text>
</comment>
<gene>
    <name evidence="4" type="ORF">SAMN04490356_1017</name>
</gene>
<name>A0A1H4KY04_STRMJ</name>
<evidence type="ECO:0000259" key="3">
    <source>
        <dbReference type="SMART" id="SM00903"/>
    </source>
</evidence>
<dbReference type="GO" id="GO:0010181">
    <property type="term" value="F:FMN binding"/>
    <property type="evidence" value="ECO:0007669"/>
    <property type="project" value="InterPro"/>
</dbReference>
<dbReference type="Proteomes" id="UP000198609">
    <property type="component" value="Unassembled WGS sequence"/>
</dbReference>
<dbReference type="InterPro" id="IPR012349">
    <property type="entry name" value="Split_barrel_FMN-bd"/>
</dbReference>
<dbReference type="PANTHER" id="PTHR30466:SF11">
    <property type="entry name" value="FLAVIN-DEPENDENT MONOOXYGENASE, REDUCTASE SUBUNIT HSAB"/>
    <property type="match status" value="1"/>
</dbReference>
<evidence type="ECO:0000313" key="4">
    <source>
        <dbReference type="EMBL" id="SEB62975.1"/>
    </source>
</evidence>
<organism evidence="4 5">
    <name type="scientific">Streptomyces melanosporofaciens</name>
    <dbReference type="NCBI Taxonomy" id="67327"/>
    <lineage>
        <taxon>Bacteria</taxon>
        <taxon>Bacillati</taxon>
        <taxon>Actinomycetota</taxon>
        <taxon>Actinomycetes</taxon>
        <taxon>Kitasatosporales</taxon>
        <taxon>Streptomycetaceae</taxon>
        <taxon>Streptomyces</taxon>
        <taxon>Streptomyces violaceusniger group</taxon>
    </lineage>
</organism>
<dbReference type="Gene3D" id="2.30.110.10">
    <property type="entry name" value="Electron Transport, Fmn-binding Protein, Chain A"/>
    <property type="match status" value="1"/>
</dbReference>
<reference evidence="5" key="1">
    <citation type="submission" date="2016-10" db="EMBL/GenBank/DDBJ databases">
        <authorList>
            <person name="Varghese N."/>
            <person name="Submissions S."/>
        </authorList>
    </citation>
    <scope>NUCLEOTIDE SEQUENCE [LARGE SCALE GENOMIC DNA]</scope>
    <source>
        <strain evidence="5">DSM 40318</strain>
    </source>
</reference>
<evidence type="ECO:0000256" key="1">
    <source>
        <dbReference type="ARBA" id="ARBA00008898"/>
    </source>
</evidence>
<dbReference type="InterPro" id="IPR002563">
    <property type="entry name" value="Flavin_Rdtase-like_dom"/>
</dbReference>
<dbReference type="SMART" id="SM00903">
    <property type="entry name" value="Flavin_Reduct"/>
    <property type="match status" value="1"/>
</dbReference>
<dbReference type="InterPro" id="IPR050268">
    <property type="entry name" value="NADH-dep_flavin_reductase"/>
</dbReference>
<dbReference type="PANTHER" id="PTHR30466">
    <property type="entry name" value="FLAVIN REDUCTASE"/>
    <property type="match status" value="1"/>
</dbReference>
<keyword evidence="2" id="KW-0560">Oxidoreductase</keyword>
<dbReference type="EMBL" id="FNST01000002">
    <property type="protein sequence ID" value="SEB62975.1"/>
    <property type="molecule type" value="Genomic_DNA"/>
</dbReference>
<sequence length="180" mass="19054">MDVCLYHLSMLTHHFPRSARQGPDPTRFRSVLGHFASGITAITSRDAHGNPVGMAVSSFTSVSLDPPLVAFLPGKSSSTFPAIADRGTFCVNVLAAGQEEICRALSTSGGDKFASVAWRPGPHGDPVIEGVVAWIGCTIQAVHDAGDHHIVIGHVDDLDARAEASPLLFFRSGYRHLAAA</sequence>
<feature type="domain" description="Flavin reductase like" evidence="3">
    <location>
        <begin position="32"/>
        <end position="176"/>
    </location>
</feature>
<dbReference type="SUPFAM" id="SSF50475">
    <property type="entry name" value="FMN-binding split barrel"/>
    <property type="match status" value="1"/>
</dbReference>
<accession>A0A1H4KY04</accession>
<evidence type="ECO:0000256" key="2">
    <source>
        <dbReference type="ARBA" id="ARBA00023002"/>
    </source>
</evidence>
<evidence type="ECO:0000313" key="5">
    <source>
        <dbReference type="Proteomes" id="UP000198609"/>
    </source>
</evidence>